<dbReference type="CDD" id="cd02440">
    <property type="entry name" value="AdoMet_MTases"/>
    <property type="match status" value="1"/>
</dbReference>
<dbReference type="InterPro" id="IPR029063">
    <property type="entry name" value="SAM-dependent_MTases_sf"/>
</dbReference>
<dbReference type="PANTHER" id="PTHR11558">
    <property type="entry name" value="SPERMIDINE/SPERMINE SYNTHASE"/>
    <property type="match status" value="1"/>
</dbReference>
<name>A0A1N6GBW4_9GAMM</name>
<organism evidence="2 3">
    <name type="scientific">Sulfurivirga caldicuralii</name>
    <dbReference type="NCBI Taxonomy" id="364032"/>
    <lineage>
        <taxon>Bacteria</taxon>
        <taxon>Pseudomonadati</taxon>
        <taxon>Pseudomonadota</taxon>
        <taxon>Gammaproteobacteria</taxon>
        <taxon>Thiotrichales</taxon>
        <taxon>Piscirickettsiaceae</taxon>
        <taxon>Sulfurivirga</taxon>
    </lineage>
</organism>
<dbReference type="Proteomes" id="UP000198461">
    <property type="component" value="Unassembled WGS sequence"/>
</dbReference>
<evidence type="ECO:0000256" key="1">
    <source>
        <dbReference type="ARBA" id="ARBA00023066"/>
    </source>
</evidence>
<evidence type="ECO:0000313" key="2">
    <source>
        <dbReference type="EMBL" id="SIO05026.1"/>
    </source>
</evidence>
<accession>A0A1N6GBW4</accession>
<reference evidence="3" key="1">
    <citation type="submission" date="2016-11" db="EMBL/GenBank/DDBJ databases">
        <authorList>
            <person name="Varghese N."/>
            <person name="Submissions S."/>
        </authorList>
    </citation>
    <scope>NUCLEOTIDE SEQUENCE [LARGE SCALE GENOMIC DNA]</scope>
    <source>
        <strain evidence="3">DSM 17737</strain>
    </source>
</reference>
<sequence length="228" mass="26304">MGLSSAPVVAQPVKHLQVVFATRDPFGLIQVRQDRQHTVRTLHFGTPVEQGRYYLNAPFTLGFEYQQTVFDLLMQQRPARVLTLGVGSGCLNTQLHMALPECRQTLVELREKVIKVAQEWFHLPEELAQQAYIEDAFHFTLSNSERFDAIFVDLYDDIGMPTQFTSDAFIQPLLDALTPQGTLLINLWQHDDAARYVLLPWLRREATVQTYLHTMRSSPNWILEVKHR</sequence>
<dbReference type="GO" id="GO:0003824">
    <property type="term" value="F:catalytic activity"/>
    <property type="evidence" value="ECO:0007669"/>
    <property type="project" value="InterPro"/>
</dbReference>
<dbReference type="GO" id="GO:0008295">
    <property type="term" value="P:spermidine biosynthetic process"/>
    <property type="evidence" value="ECO:0007669"/>
    <property type="project" value="UniProtKB-KW"/>
</dbReference>
<dbReference type="Gene3D" id="3.40.50.150">
    <property type="entry name" value="Vaccinia Virus protein VP39"/>
    <property type="match status" value="1"/>
</dbReference>
<gene>
    <name evidence="2" type="ORF">SAMN05443662_1277</name>
</gene>
<protein>
    <submittedName>
        <fullName evidence="2">Spermine/spermidine synthase</fullName>
    </submittedName>
</protein>
<dbReference type="InterPro" id="IPR001045">
    <property type="entry name" value="Spermi_synthase"/>
</dbReference>
<keyword evidence="3" id="KW-1185">Reference proteome</keyword>
<evidence type="ECO:0000313" key="3">
    <source>
        <dbReference type="Proteomes" id="UP000198461"/>
    </source>
</evidence>
<dbReference type="EMBL" id="FSRE01000003">
    <property type="protein sequence ID" value="SIO05026.1"/>
    <property type="molecule type" value="Genomic_DNA"/>
</dbReference>
<dbReference type="NCBIfam" id="NF037959">
    <property type="entry name" value="MFS_SpdSyn"/>
    <property type="match status" value="1"/>
</dbReference>
<dbReference type="AlphaFoldDB" id="A0A1N6GBW4"/>
<dbReference type="STRING" id="364032.SAMN05443662_1277"/>
<dbReference type="SUPFAM" id="SSF53335">
    <property type="entry name" value="S-adenosyl-L-methionine-dependent methyltransferases"/>
    <property type="match status" value="1"/>
</dbReference>
<proteinExistence type="predicted"/>
<dbReference type="PANTHER" id="PTHR11558:SF11">
    <property type="entry name" value="SPERMIDINE SYNTHASE"/>
    <property type="match status" value="1"/>
</dbReference>
<dbReference type="Pfam" id="PF01564">
    <property type="entry name" value="Spermine_synth"/>
    <property type="match status" value="1"/>
</dbReference>
<keyword evidence="1" id="KW-0745">Spermidine biosynthesis</keyword>